<evidence type="ECO:0000313" key="2">
    <source>
        <dbReference type="Proteomes" id="UP000504637"/>
    </source>
</evidence>
<dbReference type="RefSeq" id="XP_033460249.1">
    <property type="nucleotide sequence ID" value="XM_033607027.1"/>
</dbReference>
<dbReference type="AlphaFoldDB" id="A0A6J3M5Q6"/>
<evidence type="ECO:0000313" key="3">
    <source>
        <dbReference type="RefSeq" id="XP_033460249.1"/>
    </source>
</evidence>
<reference evidence="3" key="2">
    <citation type="submission" date="2020-04" db="EMBL/GenBank/DDBJ databases">
        <authorList>
            <consortium name="NCBI Genome Project"/>
        </authorList>
    </citation>
    <scope>NUCLEOTIDE SEQUENCE</scope>
    <source>
        <strain evidence="3">CBS 342.82</strain>
    </source>
</reference>
<dbReference type="PROSITE" id="PS50181">
    <property type="entry name" value="FBOX"/>
    <property type="match status" value="1"/>
</dbReference>
<dbReference type="InterPro" id="IPR001810">
    <property type="entry name" value="F-box_dom"/>
</dbReference>
<name>A0A6J3M5Q6_9PEZI</name>
<dbReference type="Pfam" id="PF00646">
    <property type="entry name" value="F-box"/>
    <property type="match status" value="1"/>
</dbReference>
<organism evidence="3">
    <name type="scientific">Dissoconium aciculare CBS 342.82</name>
    <dbReference type="NCBI Taxonomy" id="1314786"/>
    <lineage>
        <taxon>Eukaryota</taxon>
        <taxon>Fungi</taxon>
        <taxon>Dikarya</taxon>
        <taxon>Ascomycota</taxon>
        <taxon>Pezizomycotina</taxon>
        <taxon>Dothideomycetes</taxon>
        <taxon>Dothideomycetidae</taxon>
        <taxon>Mycosphaerellales</taxon>
        <taxon>Dissoconiaceae</taxon>
        <taxon>Dissoconium</taxon>
    </lineage>
</organism>
<dbReference type="GeneID" id="54364827"/>
<keyword evidence="2" id="KW-1185">Reference proteome</keyword>
<protein>
    <recommendedName>
        <fullName evidence="1">F-box domain-containing protein</fullName>
    </recommendedName>
</protein>
<feature type="domain" description="F-box" evidence="1">
    <location>
        <begin position="1"/>
        <end position="48"/>
    </location>
</feature>
<proteinExistence type="predicted"/>
<accession>A0A6J3M5Q6</accession>
<sequence>MSLEDLPPELISHVSRLLCSGDRLQLRQVCKYLERCTFQDFRRRFRKIGFLITTSSLTILHGIASHPELSKAVEHIWFNPDLFTLSHIFTNDGVPDRSRAEKYGGSALTTSQNEIYGRTVMDHLSLLNKGTLTAQLLRSIESLPRLRTIGMRRGTKFRPLGRLSLQNAVGLDPRLLDRIRPMLFSKSHLSSTTKLLVWLVRTLSEHTSQLERLYVDCSELDEIAPNFMTVQHLRLACHNIRDLELNAFAPLTIKHNYCPSGFSGEAPYPRSRTHDVQNMRSNMHLLGKETFAIPECARLGYRIVQILGAMPILESLALYVSDIYSAHANYCTSAVDEAGDPLPQGYAWAAFARIAGKVSMTNLTSLKLDSIRTTAFSLNMFLSSTALKLQTLKLRYIKLLSPDNDNGHRKQPLLPWRRVFFALASDYANLCCVLFDGLQVWEDQAVLFAGSSDEIDGDDWDIDERDADIIERLKGCFPATASPVCEAQGLQVVRHRLRSITKNHWYRPTGEWVSPFPTDSWYSDSSGDED</sequence>
<dbReference type="OrthoDB" id="5279008at2759"/>
<reference evidence="3" key="1">
    <citation type="submission" date="2020-01" db="EMBL/GenBank/DDBJ databases">
        <authorList>
            <consortium name="DOE Joint Genome Institute"/>
            <person name="Haridas S."/>
            <person name="Albert R."/>
            <person name="Binder M."/>
            <person name="Bloem J."/>
            <person name="Labutti K."/>
            <person name="Salamov A."/>
            <person name="Andreopoulos B."/>
            <person name="Baker S.E."/>
            <person name="Barry K."/>
            <person name="Bills G."/>
            <person name="Bluhm B.H."/>
            <person name="Cannon C."/>
            <person name="Castanera R."/>
            <person name="Culley D.E."/>
            <person name="Daum C."/>
            <person name="Ezra D."/>
            <person name="Gonzalez J.B."/>
            <person name="Henrissat B."/>
            <person name="Kuo A."/>
            <person name="Liang C."/>
            <person name="Lipzen A."/>
            <person name="Lutzoni F."/>
            <person name="Magnuson J."/>
            <person name="Mondo S."/>
            <person name="Nolan M."/>
            <person name="Ohm R."/>
            <person name="Pangilinan J."/>
            <person name="Park H.-J."/>
            <person name="Ramirez L."/>
            <person name="Alfaro M."/>
            <person name="Sun H."/>
            <person name="Tritt A."/>
            <person name="Yoshinaga Y."/>
            <person name="Zwiers L.-H."/>
            <person name="Turgeon B.G."/>
            <person name="Goodwin S.B."/>
            <person name="Spatafora J.W."/>
            <person name="Crous P.W."/>
            <person name="Grigoriev I.V."/>
        </authorList>
    </citation>
    <scope>NUCLEOTIDE SEQUENCE</scope>
    <source>
        <strain evidence="3">CBS 342.82</strain>
    </source>
</reference>
<reference evidence="3" key="3">
    <citation type="submission" date="2025-08" db="UniProtKB">
        <authorList>
            <consortium name="RefSeq"/>
        </authorList>
    </citation>
    <scope>IDENTIFICATION</scope>
    <source>
        <strain evidence="3">CBS 342.82</strain>
    </source>
</reference>
<evidence type="ECO:0000259" key="1">
    <source>
        <dbReference type="PROSITE" id="PS50181"/>
    </source>
</evidence>
<gene>
    <name evidence="3" type="ORF">K489DRAFT_401695</name>
</gene>
<dbReference type="Proteomes" id="UP000504637">
    <property type="component" value="Unplaced"/>
</dbReference>